<dbReference type="STRING" id="742743.HMPREF9453_00233"/>
<sequence length="347" mass="38114">MVTNVYQEDMEYISSAEGIDWKLLAGKTIFITGGTGLIGSTVINGLLYANNKYKLNVRIIALVRNLDRAKGLFHNVNAGTSLSFIVGSVESLPEVREKVDYIIHGASPTASLYFVQHPVETIQTAVKGTKNILELAKKNQVEGVLYLSSMEVYGAPLTDELILETQGCTLDSMTVRSCYPISKRLCENLCASYSSEYGVPGKVIRLAQTFGPGVSMNDGRVFAEFARDAMHKSDIELQTVGTSKRMYLYTADAVTAILTVLLSGKNGEAYNAANSGTYCSIVEMAQLVAHEIAHDSIKVHVPTIKLDADSKFPPLHHLNLDTSRIYKLGWRPSVGLREMYLRMIATM</sequence>
<evidence type="ECO:0000256" key="1">
    <source>
        <dbReference type="ARBA" id="ARBA00001911"/>
    </source>
</evidence>
<dbReference type="Gene3D" id="3.40.50.720">
    <property type="entry name" value="NAD(P)-binding Rossmann-like Domain"/>
    <property type="match status" value="1"/>
</dbReference>
<dbReference type="GO" id="GO:0048040">
    <property type="term" value="F:UDP-glucuronate decarboxylase activity"/>
    <property type="evidence" value="ECO:0007669"/>
    <property type="project" value="TreeGrafter"/>
</dbReference>
<keyword evidence="2" id="KW-0210">Decarboxylase</keyword>
<dbReference type="InterPro" id="IPR036291">
    <property type="entry name" value="NAD(P)-bd_dom_sf"/>
</dbReference>
<keyword evidence="5" id="KW-1133">Transmembrane helix</keyword>
<evidence type="ECO:0000256" key="3">
    <source>
        <dbReference type="ARBA" id="ARBA00023027"/>
    </source>
</evidence>
<dbReference type="AlphaFoldDB" id="H1CXZ5"/>
<feature type="domain" description="NAD-dependent epimerase/dehydratase" evidence="6">
    <location>
        <begin position="29"/>
        <end position="273"/>
    </location>
</feature>
<dbReference type="PATRIC" id="fig|742743.3.peg.234"/>
<reference evidence="7 8" key="1">
    <citation type="submission" date="2011-11" db="EMBL/GenBank/DDBJ databases">
        <title>The Genome Sequence of Dialister succinatiphilus YIT 11850.</title>
        <authorList>
            <consortium name="The Broad Institute Genome Sequencing Platform"/>
            <person name="Earl A."/>
            <person name="Ward D."/>
            <person name="Feldgarden M."/>
            <person name="Gevers D."/>
            <person name="Morotomi M."/>
            <person name="Young S.K."/>
            <person name="Zeng Q."/>
            <person name="Gargeya S."/>
            <person name="Fitzgerald M."/>
            <person name="Haas B."/>
            <person name="Abouelleil A."/>
            <person name="Alvarado L."/>
            <person name="Arachchi H.M."/>
            <person name="Berlin A."/>
            <person name="Brown A."/>
            <person name="Chapman S.B."/>
            <person name="Dunbar C."/>
            <person name="Gearin G."/>
            <person name="Goldberg J."/>
            <person name="Griggs A."/>
            <person name="Gujja S."/>
            <person name="Heiman D."/>
            <person name="Howarth C."/>
            <person name="Lui A."/>
            <person name="MacDonald P.J.P."/>
            <person name="Montmayeur A."/>
            <person name="Murphy C."/>
            <person name="Neiman D."/>
            <person name="Pearson M."/>
            <person name="Priest M."/>
            <person name="Roberts A."/>
            <person name="Saif S."/>
            <person name="Shea T."/>
            <person name="Sisk P."/>
            <person name="Stolte C."/>
            <person name="Sykes S."/>
            <person name="Wortman J."/>
            <person name="Nusbaum C."/>
            <person name="Birren B."/>
        </authorList>
    </citation>
    <scope>NUCLEOTIDE SEQUENCE [LARGE SCALE GENOMIC DNA]</scope>
    <source>
        <strain evidence="7 8">YIT 11850</strain>
    </source>
</reference>
<dbReference type="EMBL" id="ADLT01000007">
    <property type="protein sequence ID" value="EHO63873.1"/>
    <property type="molecule type" value="Genomic_DNA"/>
</dbReference>
<dbReference type="Pfam" id="PF01370">
    <property type="entry name" value="Epimerase"/>
    <property type="match status" value="1"/>
</dbReference>
<protein>
    <recommendedName>
        <fullName evidence="6">NAD-dependent epimerase/dehydratase domain-containing protein</fullName>
    </recommendedName>
</protein>
<dbReference type="eggNOG" id="COG0451">
    <property type="taxonomic scope" value="Bacteria"/>
</dbReference>
<gene>
    <name evidence="7" type="ORF">HMPREF9453_00233</name>
</gene>
<dbReference type="SUPFAM" id="SSF51735">
    <property type="entry name" value="NAD(P)-binding Rossmann-fold domains"/>
    <property type="match status" value="1"/>
</dbReference>
<dbReference type="PANTHER" id="PTHR43078">
    <property type="entry name" value="UDP-GLUCURONIC ACID DECARBOXYLASE-RELATED"/>
    <property type="match status" value="1"/>
</dbReference>
<evidence type="ECO:0000313" key="7">
    <source>
        <dbReference type="EMBL" id="EHO63873.1"/>
    </source>
</evidence>
<keyword evidence="8" id="KW-1185">Reference proteome</keyword>
<comment type="caution">
    <text evidence="7">The sequence shown here is derived from an EMBL/GenBank/DDBJ whole genome shotgun (WGS) entry which is preliminary data.</text>
</comment>
<dbReference type="HOGENOM" id="CLU_007383_4_0_9"/>
<evidence type="ECO:0000256" key="2">
    <source>
        <dbReference type="ARBA" id="ARBA00022793"/>
    </source>
</evidence>
<dbReference type="GO" id="GO:0005737">
    <property type="term" value="C:cytoplasm"/>
    <property type="evidence" value="ECO:0007669"/>
    <property type="project" value="TreeGrafter"/>
</dbReference>
<evidence type="ECO:0000256" key="5">
    <source>
        <dbReference type="SAM" id="Phobius"/>
    </source>
</evidence>
<keyword evidence="5" id="KW-0812">Transmembrane</keyword>
<proteinExistence type="predicted"/>
<name>H1CXZ5_9FIRM</name>
<accession>H1CXZ5</accession>
<dbReference type="Proteomes" id="UP000003277">
    <property type="component" value="Unassembled WGS sequence"/>
</dbReference>
<keyword evidence="5" id="KW-0472">Membrane</keyword>
<evidence type="ECO:0000313" key="8">
    <source>
        <dbReference type="Proteomes" id="UP000003277"/>
    </source>
</evidence>
<evidence type="ECO:0000256" key="4">
    <source>
        <dbReference type="ARBA" id="ARBA00023239"/>
    </source>
</evidence>
<dbReference type="InterPro" id="IPR044516">
    <property type="entry name" value="UXS-like"/>
</dbReference>
<dbReference type="PANTHER" id="PTHR43078:SF6">
    <property type="entry name" value="UDP-GLUCURONIC ACID DECARBOXYLASE 1"/>
    <property type="match status" value="1"/>
</dbReference>
<dbReference type="RefSeq" id="WP_008858739.1">
    <property type="nucleotide sequence ID" value="NZ_JH591187.1"/>
</dbReference>
<keyword evidence="4" id="KW-0456">Lyase</keyword>
<keyword evidence="3" id="KW-0520">NAD</keyword>
<comment type="cofactor">
    <cofactor evidence="1">
        <name>NAD(+)</name>
        <dbReference type="ChEBI" id="CHEBI:57540"/>
    </cofactor>
</comment>
<dbReference type="InterPro" id="IPR001509">
    <property type="entry name" value="Epimerase_deHydtase"/>
</dbReference>
<dbReference type="GO" id="GO:0042732">
    <property type="term" value="P:D-xylose metabolic process"/>
    <property type="evidence" value="ECO:0007669"/>
    <property type="project" value="InterPro"/>
</dbReference>
<organism evidence="7 8">
    <name type="scientific">Dialister succinatiphilus YIT 11850</name>
    <dbReference type="NCBI Taxonomy" id="742743"/>
    <lineage>
        <taxon>Bacteria</taxon>
        <taxon>Bacillati</taxon>
        <taxon>Bacillota</taxon>
        <taxon>Negativicutes</taxon>
        <taxon>Veillonellales</taxon>
        <taxon>Veillonellaceae</taxon>
        <taxon>Dialister</taxon>
    </lineage>
</organism>
<feature type="transmembrane region" description="Helical" evidence="5">
    <location>
        <begin position="29"/>
        <end position="49"/>
    </location>
</feature>
<dbReference type="GO" id="GO:0070403">
    <property type="term" value="F:NAD+ binding"/>
    <property type="evidence" value="ECO:0007669"/>
    <property type="project" value="InterPro"/>
</dbReference>
<evidence type="ECO:0000259" key="6">
    <source>
        <dbReference type="Pfam" id="PF01370"/>
    </source>
</evidence>